<evidence type="ECO:0000313" key="2">
    <source>
        <dbReference type="Proteomes" id="UP001223586"/>
    </source>
</evidence>
<gene>
    <name evidence="1" type="ORF">J2S08_000262</name>
</gene>
<dbReference type="RefSeq" id="WP_307225883.1">
    <property type="nucleotide sequence ID" value="NZ_JAUSTT010000001.1"/>
</dbReference>
<accession>A0ABT9WMF0</accession>
<organism evidence="1 2">
    <name type="scientific">Bacillus chungangensis</name>
    <dbReference type="NCBI Taxonomy" id="587633"/>
    <lineage>
        <taxon>Bacteria</taxon>
        <taxon>Bacillati</taxon>
        <taxon>Bacillota</taxon>
        <taxon>Bacilli</taxon>
        <taxon>Bacillales</taxon>
        <taxon>Bacillaceae</taxon>
        <taxon>Bacillus</taxon>
    </lineage>
</organism>
<evidence type="ECO:0000313" key="1">
    <source>
        <dbReference type="EMBL" id="MDQ0174431.1"/>
    </source>
</evidence>
<name>A0ABT9WMF0_9BACI</name>
<keyword evidence="2" id="KW-1185">Reference proteome</keyword>
<protein>
    <submittedName>
        <fullName evidence="1">Uncharacterized protein</fullName>
    </submittedName>
</protein>
<dbReference type="EMBL" id="JAUSTT010000001">
    <property type="protein sequence ID" value="MDQ0174431.1"/>
    <property type="molecule type" value="Genomic_DNA"/>
</dbReference>
<reference evidence="1 2" key="1">
    <citation type="submission" date="2023-07" db="EMBL/GenBank/DDBJ databases">
        <title>Genomic Encyclopedia of Type Strains, Phase IV (KMG-IV): sequencing the most valuable type-strain genomes for metagenomic binning, comparative biology and taxonomic classification.</title>
        <authorList>
            <person name="Goeker M."/>
        </authorList>
    </citation>
    <scope>NUCLEOTIDE SEQUENCE [LARGE SCALE GENOMIC DNA]</scope>
    <source>
        <strain evidence="1 2">DSM 23837</strain>
    </source>
</reference>
<comment type="caution">
    <text evidence="1">The sequence shown here is derived from an EMBL/GenBank/DDBJ whole genome shotgun (WGS) entry which is preliminary data.</text>
</comment>
<dbReference type="Proteomes" id="UP001223586">
    <property type="component" value="Unassembled WGS sequence"/>
</dbReference>
<sequence length="148" mass="17325">MFDLVFVGAEAHGYYSGAHACEGVFVRRDYYEKYKEELTNVFGFKTFCELDGKHSEVEGDLIVKNINSITDVAEVVFDLNADYDTYVFEDYIEEEDYQEELSKHISEVYENVKRVIEDYSPYKIALTAEEYKKVSEYIEKLRGGWQNV</sequence>
<proteinExistence type="predicted"/>